<proteinExistence type="predicted"/>
<protein>
    <recommendedName>
        <fullName evidence="2">SnoaL-like domain-containing protein</fullName>
    </recommendedName>
</protein>
<comment type="caution">
    <text evidence="1">The sequence shown here is derived from an EMBL/GenBank/DDBJ whole genome shotgun (WGS) entry which is preliminary data.</text>
</comment>
<gene>
    <name evidence="1" type="ORF">SDC9_163899</name>
</gene>
<reference evidence="1" key="1">
    <citation type="submission" date="2019-08" db="EMBL/GenBank/DDBJ databases">
        <authorList>
            <person name="Kucharzyk K."/>
            <person name="Murdoch R.W."/>
            <person name="Higgins S."/>
            <person name="Loffler F."/>
        </authorList>
    </citation>
    <scope>NUCLEOTIDE SEQUENCE</scope>
</reference>
<name>A0A645FXC3_9ZZZZ</name>
<dbReference type="Gene3D" id="3.10.450.50">
    <property type="match status" value="1"/>
</dbReference>
<accession>A0A645FXC3</accession>
<dbReference type="AlphaFoldDB" id="A0A645FXC3"/>
<dbReference type="InterPro" id="IPR032710">
    <property type="entry name" value="NTF2-like_dom_sf"/>
</dbReference>
<sequence length="146" mass="16437">MAFENAEIYGYLSEYAAALESFDAERAAALWGTPSTVLTDEAVSVAHNQEDLVRELQKNYPQYQKLGLASVGNELIEVNPLTERLVRVRVRWVLHDRSGAILTAISYIYVLRRDDDGVLRAYVAVPIEEDEKLARLAKRRGVALDD</sequence>
<organism evidence="1">
    <name type="scientific">bioreactor metagenome</name>
    <dbReference type="NCBI Taxonomy" id="1076179"/>
    <lineage>
        <taxon>unclassified sequences</taxon>
        <taxon>metagenomes</taxon>
        <taxon>ecological metagenomes</taxon>
    </lineage>
</organism>
<evidence type="ECO:0000313" key="1">
    <source>
        <dbReference type="EMBL" id="MPN16554.1"/>
    </source>
</evidence>
<dbReference type="EMBL" id="VSSQ01063526">
    <property type="protein sequence ID" value="MPN16554.1"/>
    <property type="molecule type" value="Genomic_DNA"/>
</dbReference>
<evidence type="ECO:0008006" key="2">
    <source>
        <dbReference type="Google" id="ProtNLM"/>
    </source>
</evidence>
<dbReference type="SUPFAM" id="SSF54427">
    <property type="entry name" value="NTF2-like"/>
    <property type="match status" value="1"/>
</dbReference>